<dbReference type="InterPro" id="IPR002921">
    <property type="entry name" value="Fungal_lipase-type"/>
</dbReference>
<protein>
    <submittedName>
        <fullName evidence="2">Lipase_3 domain-containing protein</fullName>
    </submittedName>
</protein>
<dbReference type="CDD" id="cd00519">
    <property type="entry name" value="Lipase_3"/>
    <property type="match status" value="1"/>
</dbReference>
<sequence>MNKITEADLYLIRLYYRSSENIVINEKLLIGNSLAVYALVPFVPRYDETEAKILLNLTAGAYSTDPEKCVNNTLPKWQKWLICNTKSTICDAFQNFCSLYIIRSDVMKEIIIVFRGTTTTKQLIVEGWQSMRSKKNFFNIGMVNRYFLQALDKTWPNMEPLLMNPLFKSYQVKFTGHSLGGAIASLAATRTVIQRLRTGNQIKLITFGQPRTGDYQFATYHNTYIPFSFRLVHHLDLVPHLPPYPNGMAKDAMYYECLGYPKSEDFRCSNSLTYDFKNYNAYVNDHRHYFDVHLSSYGNRGCTQIQTDLLLSKPSRFAPYINAASQKFQEIKQRISGLLNFFKKDKIS</sequence>
<dbReference type="Gene3D" id="3.40.50.1820">
    <property type="entry name" value="alpha/beta hydrolase"/>
    <property type="match status" value="1"/>
</dbReference>
<evidence type="ECO:0000313" key="2">
    <source>
        <dbReference type="WBParaSite" id="maker-PairedContig_53-snap-gene-4.14-mRNA-1"/>
    </source>
</evidence>
<organism evidence="2">
    <name type="scientific">Wuchereria bancrofti</name>
    <dbReference type="NCBI Taxonomy" id="6293"/>
    <lineage>
        <taxon>Eukaryota</taxon>
        <taxon>Metazoa</taxon>
        <taxon>Ecdysozoa</taxon>
        <taxon>Nematoda</taxon>
        <taxon>Chromadorea</taxon>
        <taxon>Rhabditida</taxon>
        <taxon>Spirurina</taxon>
        <taxon>Spiruromorpha</taxon>
        <taxon>Filarioidea</taxon>
        <taxon>Onchocercidae</taxon>
        <taxon>Wuchereria</taxon>
    </lineage>
</organism>
<feature type="domain" description="Fungal lipase-type" evidence="1">
    <location>
        <begin position="112"/>
        <end position="243"/>
    </location>
</feature>
<dbReference type="STRING" id="6293.A0A1I8EVS6"/>
<name>A0A1I8EVS6_WUCBA</name>
<proteinExistence type="predicted"/>
<dbReference type="WBParaSite" id="maker-PairedContig_53-snap-gene-4.14-mRNA-1">
    <property type="protein sequence ID" value="maker-PairedContig_53-snap-gene-4.14-mRNA-1"/>
    <property type="gene ID" value="maker-PairedContig_53-snap-gene-4.14"/>
</dbReference>
<dbReference type="PANTHER" id="PTHR45908:SF5">
    <property type="entry name" value="FUNGAL LIPASE-LIKE DOMAIN-CONTAINING PROTEIN"/>
    <property type="match status" value="1"/>
</dbReference>
<dbReference type="InterPro" id="IPR029058">
    <property type="entry name" value="AB_hydrolase_fold"/>
</dbReference>
<reference evidence="2" key="1">
    <citation type="submission" date="2016-11" db="UniProtKB">
        <authorList>
            <consortium name="WormBaseParasite"/>
        </authorList>
    </citation>
    <scope>IDENTIFICATION</scope>
    <source>
        <strain evidence="2">pt0022</strain>
    </source>
</reference>
<dbReference type="AlphaFoldDB" id="A0A1I8EVS6"/>
<evidence type="ECO:0000259" key="1">
    <source>
        <dbReference type="Pfam" id="PF01764"/>
    </source>
</evidence>
<dbReference type="SUPFAM" id="SSF53474">
    <property type="entry name" value="alpha/beta-Hydrolases"/>
    <property type="match status" value="1"/>
</dbReference>
<dbReference type="Pfam" id="PF01764">
    <property type="entry name" value="Lipase_3"/>
    <property type="match status" value="1"/>
</dbReference>
<dbReference type="GO" id="GO:0006629">
    <property type="term" value="P:lipid metabolic process"/>
    <property type="evidence" value="ECO:0007669"/>
    <property type="project" value="InterPro"/>
</dbReference>
<dbReference type="PANTHER" id="PTHR45908">
    <property type="entry name" value="PROTEIN CBG11750-RELATED"/>
    <property type="match status" value="1"/>
</dbReference>
<accession>A0A1I8EVS6</accession>